<organism evidence="8 9">
    <name type="scientific">Allorhodopirellula solitaria</name>
    <dbReference type="NCBI Taxonomy" id="2527987"/>
    <lineage>
        <taxon>Bacteria</taxon>
        <taxon>Pseudomonadati</taxon>
        <taxon>Planctomycetota</taxon>
        <taxon>Planctomycetia</taxon>
        <taxon>Pirellulales</taxon>
        <taxon>Pirellulaceae</taxon>
        <taxon>Allorhodopirellula</taxon>
    </lineage>
</organism>
<evidence type="ECO:0000313" key="9">
    <source>
        <dbReference type="Proteomes" id="UP000318053"/>
    </source>
</evidence>
<dbReference type="RefSeq" id="WP_146393510.1">
    <property type="nucleotide sequence ID" value="NZ_SJPK01000019.1"/>
</dbReference>
<dbReference type="PANTHER" id="PTHR10491:SF4">
    <property type="entry name" value="METHIONINE ADENOSYLTRANSFERASE 2 SUBUNIT BETA"/>
    <property type="match status" value="1"/>
</dbReference>
<dbReference type="EC" id="1.1.1.133" evidence="3 6"/>
<evidence type="ECO:0000256" key="2">
    <source>
        <dbReference type="ARBA" id="ARBA00010944"/>
    </source>
</evidence>
<dbReference type="Pfam" id="PF04321">
    <property type="entry name" value="RmlD_sub_bind"/>
    <property type="match status" value="1"/>
</dbReference>
<dbReference type="EMBL" id="SJPK01000019">
    <property type="protein sequence ID" value="TWT55986.1"/>
    <property type="molecule type" value="Genomic_DNA"/>
</dbReference>
<name>A0A5C5WZA4_9BACT</name>
<dbReference type="Gene3D" id="3.40.50.720">
    <property type="entry name" value="NAD(P)-binding Rossmann-like Domain"/>
    <property type="match status" value="1"/>
</dbReference>
<evidence type="ECO:0000256" key="3">
    <source>
        <dbReference type="ARBA" id="ARBA00012929"/>
    </source>
</evidence>
<keyword evidence="6 8" id="KW-0560">Oxidoreductase</keyword>
<evidence type="ECO:0000259" key="7">
    <source>
        <dbReference type="Pfam" id="PF04321"/>
    </source>
</evidence>
<comment type="pathway">
    <text evidence="1 6">Carbohydrate biosynthesis; dTDP-L-rhamnose biosynthesis.</text>
</comment>
<evidence type="ECO:0000256" key="5">
    <source>
        <dbReference type="ARBA" id="ARBA00048200"/>
    </source>
</evidence>
<evidence type="ECO:0000256" key="1">
    <source>
        <dbReference type="ARBA" id="ARBA00004781"/>
    </source>
</evidence>
<comment type="similarity">
    <text evidence="2 6">Belongs to the dTDP-4-dehydrorhamnose reductase family.</text>
</comment>
<reference evidence="8 9" key="1">
    <citation type="submission" date="2019-02" db="EMBL/GenBank/DDBJ databases">
        <title>Deep-cultivation of Planctomycetes and their phenomic and genomic characterization uncovers novel biology.</title>
        <authorList>
            <person name="Wiegand S."/>
            <person name="Jogler M."/>
            <person name="Boedeker C."/>
            <person name="Pinto D."/>
            <person name="Vollmers J."/>
            <person name="Rivas-Marin E."/>
            <person name="Kohn T."/>
            <person name="Peeters S.H."/>
            <person name="Heuer A."/>
            <person name="Rast P."/>
            <person name="Oberbeckmann S."/>
            <person name="Bunk B."/>
            <person name="Jeske O."/>
            <person name="Meyerdierks A."/>
            <person name="Storesund J.E."/>
            <person name="Kallscheuer N."/>
            <person name="Luecker S."/>
            <person name="Lage O.M."/>
            <person name="Pohl T."/>
            <person name="Merkel B.J."/>
            <person name="Hornburger P."/>
            <person name="Mueller R.-W."/>
            <person name="Bruemmer F."/>
            <person name="Labrenz M."/>
            <person name="Spormann A.M."/>
            <person name="Op Den Camp H."/>
            <person name="Overmann J."/>
            <person name="Amann R."/>
            <person name="Jetten M.S.M."/>
            <person name="Mascher T."/>
            <person name="Medema M.H."/>
            <person name="Devos D.P."/>
            <person name="Kaster A.-K."/>
            <person name="Ovreas L."/>
            <person name="Rohde M."/>
            <person name="Galperin M.Y."/>
            <person name="Jogler C."/>
        </authorList>
    </citation>
    <scope>NUCLEOTIDE SEQUENCE [LARGE SCALE GENOMIC DNA]</scope>
    <source>
        <strain evidence="8 9">CA85</strain>
    </source>
</reference>
<dbReference type="AlphaFoldDB" id="A0A5C5WZA4"/>
<dbReference type="GO" id="GO:0048270">
    <property type="term" value="F:methionine adenosyltransferase regulator activity"/>
    <property type="evidence" value="ECO:0007669"/>
    <property type="project" value="TreeGrafter"/>
</dbReference>
<dbReference type="OrthoDB" id="252618at2"/>
<keyword evidence="6" id="KW-0521">NADP</keyword>
<dbReference type="Proteomes" id="UP000318053">
    <property type="component" value="Unassembled WGS sequence"/>
</dbReference>
<dbReference type="SUPFAM" id="SSF51735">
    <property type="entry name" value="NAD(P)-binding Rossmann-fold domains"/>
    <property type="match status" value="1"/>
</dbReference>
<comment type="catalytic activity">
    <reaction evidence="5">
        <text>dTDP-beta-L-rhamnose + NADP(+) = dTDP-4-dehydro-beta-L-rhamnose + NADPH + H(+)</text>
        <dbReference type="Rhea" id="RHEA:21796"/>
        <dbReference type="ChEBI" id="CHEBI:15378"/>
        <dbReference type="ChEBI" id="CHEBI:57510"/>
        <dbReference type="ChEBI" id="CHEBI:57783"/>
        <dbReference type="ChEBI" id="CHEBI:58349"/>
        <dbReference type="ChEBI" id="CHEBI:62830"/>
        <dbReference type="EC" id="1.1.1.133"/>
    </reaction>
</comment>
<dbReference type="GO" id="GO:0006556">
    <property type="term" value="P:S-adenosylmethionine biosynthetic process"/>
    <property type="evidence" value="ECO:0007669"/>
    <property type="project" value="TreeGrafter"/>
</dbReference>
<feature type="domain" description="RmlD-like substrate binding" evidence="7">
    <location>
        <begin position="1"/>
        <end position="284"/>
    </location>
</feature>
<evidence type="ECO:0000313" key="8">
    <source>
        <dbReference type="EMBL" id="TWT55986.1"/>
    </source>
</evidence>
<comment type="function">
    <text evidence="6">Catalyzes the reduction of dTDP-6-deoxy-L-lyxo-4-hexulose to yield dTDP-L-rhamnose.</text>
</comment>
<dbReference type="InterPro" id="IPR005913">
    <property type="entry name" value="dTDP_dehydrorham_reduct"/>
</dbReference>
<keyword evidence="9" id="KW-1185">Reference proteome</keyword>
<dbReference type="GO" id="GO:0048269">
    <property type="term" value="C:methionine adenosyltransferase complex"/>
    <property type="evidence" value="ECO:0007669"/>
    <property type="project" value="TreeGrafter"/>
</dbReference>
<accession>A0A5C5WZA4</accession>
<dbReference type="GO" id="GO:0008831">
    <property type="term" value="F:dTDP-4-dehydrorhamnose reductase activity"/>
    <property type="evidence" value="ECO:0007669"/>
    <property type="project" value="UniProtKB-EC"/>
</dbReference>
<evidence type="ECO:0000256" key="6">
    <source>
        <dbReference type="RuleBase" id="RU364082"/>
    </source>
</evidence>
<dbReference type="PANTHER" id="PTHR10491">
    <property type="entry name" value="DTDP-4-DEHYDRORHAMNOSE REDUCTASE"/>
    <property type="match status" value="1"/>
</dbReference>
<evidence type="ECO:0000256" key="4">
    <source>
        <dbReference type="ARBA" id="ARBA00017099"/>
    </source>
</evidence>
<dbReference type="InterPro" id="IPR029903">
    <property type="entry name" value="RmlD-like-bd"/>
</dbReference>
<comment type="caution">
    <text evidence="8">The sequence shown here is derived from an EMBL/GenBank/DDBJ whole genome shotgun (WGS) entry which is preliminary data.</text>
</comment>
<proteinExistence type="inferred from homology"/>
<dbReference type="InterPro" id="IPR036291">
    <property type="entry name" value="NAD(P)-bd_dom_sf"/>
</dbReference>
<gene>
    <name evidence="8" type="primary">rmlD</name>
    <name evidence="8" type="ORF">CA85_46940</name>
</gene>
<sequence>MRFVLLGFSGYVGSEFARQIIAWGHQLIPLNRDQCDLHSADAISRFLREVSADAMINCAGYTGKPNVDACESDKVNCLAGNAVLPSIVATACQRTAVPWGHVSSGCIYRGRRQDGRGFCEIDPPNFSFRQNNCSFYSGTKAMGEELLADFDGGYIWRLRIPFSRIDSSRNYLSKLMRYNMLLEAENSLSHLTEFANAAIRSFELQVPFGIYNLTNPGSVTTSEVVAMIREAGISNKDFRFFDSEEQFMQLAAKTPRSNCVLDSAKAVAAGLNLSPVREALRASLLDWKSG</sequence>
<protein>
    <recommendedName>
        <fullName evidence="4 6">dTDP-4-dehydrorhamnose reductase</fullName>
        <ecNumber evidence="3 6">1.1.1.133</ecNumber>
    </recommendedName>
</protein>